<proteinExistence type="predicted"/>
<feature type="region of interest" description="Disordered" evidence="1">
    <location>
        <begin position="1"/>
        <end position="28"/>
    </location>
</feature>
<evidence type="ECO:0000256" key="1">
    <source>
        <dbReference type="SAM" id="MobiDB-lite"/>
    </source>
</evidence>
<accession>A0A517DY87</accession>
<dbReference type="OrthoDB" id="1684056at2"/>
<evidence type="ECO:0000313" key="3">
    <source>
        <dbReference type="Proteomes" id="UP000320776"/>
    </source>
</evidence>
<name>A0A517DY87_9FIRM</name>
<keyword evidence="3" id="KW-1185">Reference proteome</keyword>
<dbReference type="EMBL" id="CP036259">
    <property type="protein sequence ID" value="QDR82324.1"/>
    <property type="molecule type" value="Genomic_DNA"/>
</dbReference>
<organism evidence="2 3">
    <name type="scientific">Sporomusa termitida</name>
    <dbReference type="NCBI Taxonomy" id="2377"/>
    <lineage>
        <taxon>Bacteria</taxon>
        <taxon>Bacillati</taxon>
        <taxon>Bacillota</taxon>
        <taxon>Negativicutes</taxon>
        <taxon>Selenomonadales</taxon>
        <taxon>Sporomusaceae</taxon>
        <taxon>Sporomusa</taxon>
    </lineage>
</organism>
<sequence>MSDENRTRLRPAAGPRRRRPSAGQADRDGLQRLLNQVFDQYIAARVEQILLRAGTQDADYRETGEKVSAALGQLLALSRQLKGLQPEMTGLVMDFESWTTLESGQAAEIAYRQGLRDSSEVCRELMACLQRQGD</sequence>
<dbReference type="RefSeq" id="WP_144351723.1">
    <property type="nucleotide sequence ID" value="NZ_CP036259.1"/>
</dbReference>
<protein>
    <submittedName>
        <fullName evidence="2">Uncharacterized protein</fullName>
    </submittedName>
</protein>
<dbReference type="Proteomes" id="UP000320776">
    <property type="component" value="Chromosome"/>
</dbReference>
<dbReference type="AlphaFoldDB" id="A0A517DY87"/>
<dbReference type="KEGG" id="sted:SPTER_37490"/>
<evidence type="ECO:0000313" key="2">
    <source>
        <dbReference type="EMBL" id="QDR82324.1"/>
    </source>
</evidence>
<gene>
    <name evidence="2" type="ORF">SPTER_37490</name>
</gene>
<reference evidence="2 3" key="1">
    <citation type="submission" date="2019-02" db="EMBL/GenBank/DDBJ databases">
        <title>Closed genome of Sporomusa termitida DSM 4440.</title>
        <authorList>
            <person name="Poehlein A."/>
            <person name="Daniel R."/>
        </authorList>
    </citation>
    <scope>NUCLEOTIDE SEQUENCE [LARGE SCALE GENOMIC DNA]</scope>
    <source>
        <strain evidence="2 3">DSM 4440</strain>
    </source>
</reference>